<dbReference type="InterPro" id="IPR007492">
    <property type="entry name" value="LytTR_DNA-bd_dom"/>
</dbReference>
<sequence length="111" mass="13488">MSGKYIPVKTKKETSRVYLDEIIYVEKNLRKTILITDSRTVVLYCDMAYIKQFIDERFMDCHRSFLFNMDKIIIMTNQTVYMEKGHQVGLGRESFRRGRRIFDRYLEQEKR</sequence>
<evidence type="ECO:0000259" key="1">
    <source>
        <dbReference type="PROSITE" id="PS50930"/>
    </source>
</evidence>
<organism evidence="2 3">
    <name type="scientific">Anaerovorax odorimutans</name>
    <dbReference type="NCBI Taxonomy" id="109327"/>
    <lineage>
        <taxon>Bacteria</taxon>
        <taxon>Bacillati</taxon>
        <taxon>Bacillota</taxon>
        <taxon>Clostridia</taxon>
        <taxon>Peptostreptococcales</taxon>
        <taxon>Anaerovoracaceae</taxon>
        <taxon>Anaerovorax</taxon>
    </lineage>
</organism>
<protein>
    <submittedName>
        <fullName evidence="2">LytTR family transcriptional regulator</fullName>
    </submittedName>
</protein>
<evidence type="ECO:0000313" key="3">
    <source>
        <dbReference type="Proteomes" id="UP001524502"/>
    </source>
</evidence>
<dbReference type="Gene3D" id="2.40.50.1020">
    <property type="entry name" value="LytTr DNA-binding domain"/>
    <property type="match status" value="1"/>
</dbReference>
<dbReference type="Proteomes" id="UP001524502">
    <property type="component" value="Unassembled WGS sequence"/>
</dbReference>
<dbReference type="PANTHER" id="PTHR37299:SF1">
    <property type="entry name" value="STAGE 0 SPORULATION PROTEIN A HOMOLOG"/>
    <property type="match status" value="1"/>
</dbReference>
<keyword evidence="3" id="KW-1185">Reference proteome</keyword>
<gene>
    <name evidence="2" type="ORF">NE619_14235</name>
</gene>
<dbReference type="EMBL" id="JANFXK010000017">
    <property type="protein sequence ID" value="MCQ4637890.1"/>
    <property type="molecule type" value="Genomic_DNA"/>
</dbReference>
<dbReference type="RefSeq" id="WP_256133070.1">
    <property type="nucleotide sequence ID" value="NZ_JANFXK010000017.1"/>
</dbReference>
<dbReference type="PROSITE" id="PS50930">
    <property type="entry name" value="HTH_LYTTR"/>
    <property type="match status" value="1"/>
</dbReference>
<dbReference type="SMART" id="SM00850">
    <property type="entry name" value="LytTR"/>
    <property type="match status" value="1"/>
</dbReference>
<name>A0ABT1RRR0_9FIRM</name>
<evidence type="ECO:0000313" key="2">
    <source>
        <dbReference type="EMBL" id="MCQ4637890.1"/>
    </source>
</evidence>
<feature type="domain" description="HTH LytTR-type" evidence="1">
    <location>
        <begin position="6"/>
        <end position="72"/>
    </location>
</feature>
<comment type="caution">
    <text evidence="2">The sequence shown here is derived from an EMBL/GenBank/DDBJ whole genome shotgun (WGS) entry which is preliminary data.</text>
</comment>
<dbReference type="Pfam" id="PF04397">
    <property type="entry name" value="LytTR"/>
    <property type="match status" value="1"/>
</dbReference>
<reference evidence="2 3" key="1">
    <citation type="submission" date="2022-06" db="EMBL/GenBank/DDBJ databases">
        <title>Isolation of gut microbiota from human fecal samples.</title>
        <authorList>
            <person name="Pamer E.G."/>
            <person name="Barat B."/>
            <person name="Waligurski E."/>
            <person name="Medina S."/>
            <person name="Paddock L."/>
            <person name="Mostad J."/>
        </authorList>
    </citation>
    <scope>NUCLEOTIDE SEQUENCE [LARGE SCALE GENOMIC DNA]</scope>
    <source>
        <strain evidence="2 3">SL.3.17</strain>
    </source>
</reference>
<dbReference type="InterPro" id="IPR046947">
    <property type="entry name" value="LytR-like"/>
</dbReference>
<accession>A0ABT1RRR0</accession>
<proteinExistence type="predicted"/>
<dbReference type="PANTHER" id="PTHR37299">
    <property type="entry name" value="TRANSCRIPTIONAL REGULATOR-RELATED"/>
    <property type="match status" value="1"/>
</dbReference>